<gene>
    <name evidence="1" type="ORF">UFOPK2992_01120</name>
</gene>
<organism evidence="1">
    <name type="scientific">freshwater metagenome</name>
    <dbReference type="NCBI Taxonomy" id="449393"/>
    <lineage>
        <taxon>unclassified sequences</taxon>
        <taxon>metagenomes</taxon>
        <taxon>ecological metagenomes</taxon>
    </lineage>
</organism>
<dbReference type="Pfam" id="PF21863">
    <property type="entry name" value="HTH_67"/>
    <property type="match status" value="1"/>
</dbReference>
<accession>A0A6J6Y4T5</accession>
<dbReference type="InterPro" id="IPR054058">
    <property type="entry name" value="HTH_67"/>
</dbReference>
<name>A0A6J6Y4T5_9ZZZZ</name>
<sequence>MDSATLSALARKLGSVLEPLTGQVYFSPECHANYVTLGFDPSPGQANGVALPDGPAYFTSRGSVMGQVPGEVVAAAFAVFNPEAVIPSVTLGWTRTDAATICAARDAGAIAQLVRLLGEAPAGIERVNELLARAVAPLRPEGRPLYAGLRSLPMPDSAVGAMWRMGDMLREYRGDSHTAAWISAGVNATEIGLLSEMYWGLPMRSYSRTRAWSNAQFDASVESLKSRGLVTDDGFTPVGRAVRESIETATDSQMLGAISAIGDDIEELFSIVEPWGATMRAGFGYLSSGPHDLADQASRLSSPRATESA</sequence>
<dbReference type="AlphaFoldDB" id="A0A6J6Y4T5"/>
<dbReference type="NCBIfam" id="NF047719">
    <property type="entry name" value="SCO6745_fam_HTH"/>
    <property type="match status" value="1"/>
</dbReference>
<evidence type="ECO:0000313" key="1">
    <source>
        <dbReference type="EMBL" id="CAB4803014.1"/>
    </source>
</evidence>
<reference evidence="1" key="1">
    <citation type="submission" date="2020-05" db="EMBL/GenBank/DDBJ databases">
        <authorList>
            <person name="Chiriac C."/>
            <person name="Salcher M."/>
            <person name="Ghai R."/>
            <person name="Kavagutti S V."/>
        </authorList>
    </citation>
    <scope>NUCLEOTIDE SEQUENCE</scope>
</reference>
<protein>
    <submittedName>
        <fullName evidence="1">Unannotated protein</fullName>
    </submittedName>
</protein>
<proteinExistence type="predicted"/>
<dbReference type="EMBL" id="CAFAAI010000193">
    <property type="protein sequence ID" value="CAB4803014.1"/>
    <property type="molecule type" value="Genomic_DNA"/>
</dbReference>